<dbReference type="Proteomes" id="UP000001819">
    <property type="component" value="Chromosome 2"/>
</dbReference>
<dbReference type="InParanoid" id="A0A6I8UQP1"/>
<evidence type="ECO:0000313" key="3">
    <source>
        <dbReference type="RefSeq" id="XP_001359283.3"/>
    </source>
</evidence>
<dbReference type="Gene3D" id="3.90.1200.10">
    <property type="match status" value="1"/>
</dbReference>
<proteinExistence type="predicted"/>
<dbReference type="KEGG" id="dpo:4802353"/>
<dbReference type="SUPFAM" id="SSF56112">
    <property type="entry name" value="Protein kinase-like (PK-like)"/>
    <property type="match status" value="1"/>
</dbReference>
<dbReference type="RefSeq" id="XP_001359283.3">
    <property type="nucleotide sequence ID" value="XM_001359246.4"/>
</dbReference>
<evidence type="ECO:0000259" key="1">
    <source>
        <dbReference type="SMART" id="SM00587"/>
    </source>
</evidence>
<dbReference type="PANTHER" id="PTHR11012:SF12">
    <property type="entry name" value="CHK KINASE-LIKE DOMAIN-CONTAINING PROTEIN-RELATED"/>
    <property type="match status" value="1"/>
</dbReference>
<accession>A0A6I8UQP1</accession>
<organism evidence="2 3">
    <name type="scientific">Drosophila pseudoobscura pseudoobscura</name>
    <name type="common">Fruit fly</name>
    <dbReference type="NCBI Taxonomy" id="46245"/>
    <lineage>
        <taxon>Eukaryota</taxon>
        <taxon>Metazoa</taxon>
        <taxon>Ecdysozoa</taxon>
        <taxon>Arthropoda</taxon>
        <taxon>Hexapoda</taxon>
        <taxon>Insecta</taxon>
        <taxon>Pterygota</taxon>
        <taxon>Neoptera</taxon>
        <taxon>Endopterygota</taxon>
        <taxon>Diptera</taxon>
        <taxon>Brachycera</taxon>
        <taxon>Muscomorpha</taxon>
        <taxon>Ephydroidea</taxon>
        <taxon>Drosophilidae</taxon>
        <taxon>Drosophila</taxon>
        <taxon>Sophophora</taxon>
    </lineage>
</organism>
<name>A0A6I8UQP1_DROPS</name>
<protein>
    <recommendedName>
        <fullName evidence="1">CHK kinase-like domain-containing protein</fullName>
    </recommendedName>
</protein>
<dbReference type="AlphaFoldDB" id="A0A6I8UQP1"/>
<dbReference type="InterPro" id="IPR004119">
    <property type="entry name" value="EcKL"/>
</dbReference>
<dbReference type="InterPro" id="IPR011009">
    <property type="entry name" value="Kinase-like_dom_sf"/>
</dbReference>
<reference evidence="3" key="2">
    <citation type="submission" date="2025-08" db="UniProtKB">
        <authorList>
            <consortium name="RefSeq"/>
        </authorList>
    </citation>
    <scope>IDENTIFICATION</scope>
    <source>
        <strain evidence="3">MV-25-SWS-2005</strain>
        <tissue evidence="3">Whole body</tissue>
    </source>
</reference>
<gene>
    <name evidence="3" type="primary">LOC4802353</name>
</gene>
<keyword evidence="2" id="KW-1185">Reference proteome</keyword>
<sequence length="422" mass="49449">MSANPDNDNFNADELVAPEWLNGQFITKVLSEHEKAPELKVTGLHFSPASAKGDHYASVMFRVKAEYTTRKGASIKSLIIKTMPEQEGHKKDMLGDSPIFKTEIGMYSKVLPEFESILRNAGDDAKLYVDCIYHSLEPRQVMIFEDLVEMGYTVIRDRELNLDEVRSVYSKLAKWHAASFKVQNEQPTVLKGYTTGLFEMPKFLEEVFIGTGIPFFLELLDKEPELRKYKPYFESIKGDFLQRLKKEWTQMRQNPKPDQYYVLCHGDFHLRNMMFKHNKQTGVFEDCMLLDFQICSISPLTIDLIYSIYMLMEPQQRWDHWEDLLKHYFSVLVGTLKKIGYKGEMPTEDGLWQRLHQQKYYHFLLISTFLPLMWALREDGTDFGDLLQNDEKRRNCSFLQGYVKDITILLPRLDQLGYFKQT</sequence>
<dbReference type="Pfam" id="PF02958">
    <property type="entry name" value="EcKL"/>
    <property type="match status" value="1"/>
</dbReference>
<dbReference type="PANTHER" id="PTHR11012">
    <property type="entry name" value="PROTEIN KINASE-LIKE DOMAIN-CONTAINING"/>
    <property type="match status" value="1"/>
</dbReference>
<evidence type="ECO:0000313" key="2">
    <source>
        <dbReference type="Proteomes" id="UP000001819"/>
    </source>
</evidence>
<dbReference type="SMART" id="SM00587">
    <property type="entry name" value="CHK"/>
    <property type="match status" value="1"/>
</dbReference>
<reference evidence="2" key="1">
    <citation type="submission" date="2024-06" db="UniProtKB">
        <authorList>
            <consortium name="RefSeq"/>
        </authorList>
    </citation>
    <scope>NUCLEOTIDE SEQUENCE [LARGE SCALE GENOMIC DNA]</scope>
    <source>
        <strain evidence="2">MV2-25</strain>
    </source>
</reference>
<dbReference type="InterPro" id="IPR015897">
    <property type="entry name" value="CHK_kinase-like"/>
</dbReference>
<feature type="domain" description="CHK kinase-like" evidence="1">
    <location>
        <begin position="142"/>
        <end position="338"/>
    </location>
</feature>